<dbReference type="OrthoDB" id="1517790at2759"/>
<feature type="region of interest" description="Disordered" evidence="3">
    <location>
        <begin position="401"/>
        <end position="420"/>
    </location>
</feature>
<evidence type="ECO:0000256" key="3">
    <source>
        <dbReference type="SAM" id="MobiDB-lite"/>
    </source>
</evidence>
<evidence type="ECO:0000256" key="2">
    <source>
        <dbReference type="ARBA" id="ARBA00022737"/>
    </source>
</evidence>
<protein>
    <submittedName>
        <fullName evidence="5">L domain-like protein</fullName>
    </submittedName>
</protein>
<evidence type="ECO:0000313" key="4">
    <source>
        <dbReference type="EMBL" id="EPZ31723.1"/>
    </source>
</evidence>
<organism evidence="4 6">
    <name type="scientific">Rozella allomycis (strain CSF55)</name>
    <dbReference type="NCBI Taxonomy" id="988480"/>
    <lineage>
        <taxon>Eukaryota</taxon>
        <taxon>Fungi</taxon>
        <taxon>Fungi incertae sedis</taxon>
        <taxon>Cryptomycota</taxon>
        <taxon>Cryptomycota incertae sedis</taxon>
        <taxon>Rozella</taxon>
    </lineage>
</organism>
<keyword evidence="2" id="KW-0677">Repeat</keyword>
<feature type="region of interest" description="Disordered" evidence="3">
    <location>
        <begin position="336"/>
        <end position="384"/>
    </location>
</feature>
<feature type="compositionally biased region" description="Polar residues" evidence="3">
    <location>
        <begin position="368"/>
        <end position="384"/>
    </location>
</feature>
<dbReference type="PANTHER" id="PTHR46652">
    <property type="entry name" value="LEUCINE-RICH REPEAT AND IQ DOMAIN-CONTAINING PROTEIN 1-RELATED"/>
    <property type="match status" value="1"/>
</dbReference>
<name>A0A075AT81_ROZAC</name>
<dbReference type="InterPro" id="IPR001611">
    <property type="entry name" value="Leu-rich_rpt"/>
</dbReference>
<reference evidence="4 6" key="1">
    <citation type="journal article" date="2013" name="Curr. Biol.">
        <title>Shared signatures of parasitism and phylogenomics unite Cryptomycota and microsporidia.</title>
        <authorList>
            <person name="James T.Y."/>
            <person name="Pelin A."/>
            <person name="Bonen L."/>
            <person name="Ahrendt S."/>
            <person name="Sain D."/>
            <person name="Corradi N."/>
            <person name="Stajich J.E."/>
        </authorList>
    </citation>
    <scope>NUCLEOTIDE SEQUENCE [LARGE SCALE GENOMIC DNA]</scope>
    <source>
        <strain evidence="4">CSF55</strain>
        <strain evidence="4">CSF55</strain>
    </source>
</reference>
<reference evidence="5" key="3">
    <citation type="submission" date="2018-08" db="EMBL/GenBank/DDBJ databases">
        <title>Leveraging single-cell genomics to expand the Fungal Tree of Life.</title>
        <authorList>
            <consortium name="DOE Joint Genome Institute"/>
            <person name="Ahrendt S.R."/>
            <person name="Quandt C.A."/>
            <person name="Ciobanu D."/>
            <person name="Clum A."/>
            <person name="Salamov A."/>
            <person name="Andreopoulos B."/>
            <person name="Cheng J.-F."/>
            <person name="Woyke T."/>
            <person name="Pelin A."/>
            <person name="Henrissat B."/>
            <person name="Reynolds N."/>
            <person name="Benny G.L."/>
            <person name="Smith M.E."/>
            <person name="James T.Y."/>
            <person name="Grigoriev I.V."/>
        </authorList>
    </citation>
    <scope>NUCLEOTIDE SEQUENCE</scope>
    <source>
        <strain evidence="5">CSF55</strain>
    </source>
</reference>
<dbReference type="InterPro" id="IPR050836">
    <property type="entry name" value="SDS22/Internalin_LRR"/>
</dbReference>
<evidence type="ECO:0000256" key="1">
    <source>
        <dbReference type="ARBA" id="ARBA00022614"/>
    </source>
</evidence>
<dbReference type="Pfam" id="PF12799">
    <property type="entry name" value="LRR_4"/>
    <property type="match status" value="1"/>
</dbReference>
<evidence type="ECO:0000313" key="5">
    <source>
        <dbReference type="EMBL" id="RKP18014.1"/>
    </source>
</evidence>
<dbReference type="SMART" id="SM00365">
    <property type="entry name" value="LRR_SD22"/>
    <property type="match status" value="6"/>
</dbReference>
<dbReference type="SUPFAM" id="SSF52058">
    <property type="entry name" value="L domain-like"/>
    <property type="match status" value="1"/>
</dbReference>
<dbReference type="PANTHER" id="PTHR46652:SF3">
    <property type="entry name" value="LEUCINE-RICH REPEAT-CONTAINING PROTEIN 9"/>
    <property type="match status" value="1"/>
</dbReference>
<feature type="compositionally biased region" description="Basic and acidic residues" evidence="3">
    <location>
        <begin position="288"/>
        <end position="312"/>
    </location>
</feature>
<dbReference type="EMBL" id="KE561209">
    <property type="protein sequence ID" value="EPZ31723.1"/>
    <property type="molecule type" value="Genomic_DNA"/>
</dbReference>
<reference evidence="7" key="2">
    <citation type="journal article" date="2018" name="Nat. Microbiol.">
        <title>Leveraging single-cell genomics to expand the fungal tree of life.</title>
        <authorList>
            <person name="Ahrendt S.R."/>
            <person name="Quandt C.A."/>
            <person name="Ciobanu D."/>
            <person name="Clum A."/>
            <person name="Salamov A."/>
            <person name="Andreopoulos B."/>
            <person name="Cheng J.F."/>
            <person name="Woyke T."/>
            <person name="Pelin A."/>
            <person name="Henrissat B."/>
            <person name="Reynolds N.K."/>
            <person name="Benny G.L."/>
            <person name="Smith M.E."/>
            <person name="James T.Y."/>
            <person name="Grigoriev I.V."/>
        </authorList>
    </citation>
    <scope>NUCLEOTIDE SEQUENCE [LARGE SCALE GENOMIC DNA]</scope>
    <source>
        <strain evidence="7">CSF55</strain>
    </source>
</reference>
<accession>A0A075AT81</accession>
<dbReference type="Proteomes" id="UP000030755">
    <property type="component" value="Unassembled WGS sequence"/>
</dbReference>
<evidence type="ECO:0000313" key="6">
    <source>
        <dbReference type="Proteomes" id="UP000030755"/>
    </source>
</evidence>
<gene>
    <name evidence="4" type="ORF">O9G_000202</name>
    <name evidence="5" type="ORF">ROZALSC1DRAFT_30240</name>
</gene>
<dbReference type="EMBL" id="ML005591">
    <property type="protein sequence ID" value="RKP18014.1"/>
    <property type="molecule type" value="Genomic_DNA"/>
</dbReference>
<feature type="region of interest" description="Disordered" evidence="3">
    <location>
        <begin position="278"/>
        <end position="320"/>
    </location>
</feature>
<dbReference type="STRING" id="988480.A0A075AT81"/>
<dbReference type="InterPro" id="IPR025875">
    <property type="entry name" value="Leu-rich_rpt_4"/>
</dbReference>
<dbReference type="PROSITE" id="PS51450">
    <property type="entry name" value="LRR"/>
    <property type="match status" value="3"/>
</dbReference>
<dbReference type="Gene3D" id="3.80.10.10">
    <property type="entry name" value="Ribonuclease Inhibitor"/>
    <property type="match status" value="2"/>
</dbReference>
<dbReference type="InterPro" id="IPR032675">
    <property type="entry name" value="LRR_dom_sf"/>
</dbReference>
<dbReference type="Proteomes" id="UP000281549">
    <property type="component" value="Unassembled WGS sequence"/>
</dbReference>
<dbReference type="HOGENOM" id="CLU_654080_0_0_1"/>
<evidence type="ECO:0000313" key="7">
    <source>
        <dbReference type="Proteomes" id="UP000281549"/>
    </source>
</evidence>
<dbReference type="OMA" id="QIDDWSG"/>
<keyword evidence="6" id="KW-1185">Reference proteome</keyword>
<sequence>MLELTTSLIKGWNSEKELEEINFVDATNKEVAVVKDVSQCTSLRRLILKSNPLRKSQNLAGLISLVNLKDLDLSYCELSDMTNLCKLKNLMSKSLITLTKVLKLTGNNIGYIPAEICNLSSLKVLLLNENQLETTSNVAALAATLECLILSNNALTDLSGLEKCRSLTKLNLSNNLIIKLPDLSLMEKLKELRINKNKIKEINAELPTCLVILEVGSNEIKKIDFLKTLNKLVNVTVKGNKLSENYKEKVTKGVILNRLNKWFDPKFLQRKLKRNIMELKRGGGHKNKPSDREGKNESRVKRIKKDEKDNEKSSNVGVENIEEFSKRNNVKNFKMNENETGKKKLEKRNKIISSSKDNNEKPEIASNEELNISPKNVESGSNNEEFLVTQVTVNKEMDKIEEKEENSRLGITQDIGGWDD</sequence>
<proteinExistence type="predicted"/>
<dbReference type="AlphaFoldDB" id="A0A075AT81"/>
<keyword evidence="1" id="KW-0433">Leucine-rich repeat</keyword>